<dbReference type="Pfam" id="PF14523">
    <property type="entry name" value="Syntaxin_2"/>
    <property type="match status" value="1"/>
</dbReference>
<comment type="similarity">
    <text evidence="1">Belongs to the RGS7BP/RGS9BP family.</text>
</comment>
<evidence type="ECO:0000259" key="4">
    <source>
        <dbReference type="Pfam" id="PF14523"/>
    </source>
</evidence>
<accession>A0A2A3ERA5</accession>
<gene>
    <name evidence="5" type="ORF">APICC_06332</name>
</gene>
<feature type="compositionally biased region" description="Polar residues" evidence="3">
    <location>
        <begin position="24"/>
        <end position="35"/>
    </location>
</feature>
<dbReference type="Gene3D" id="1.20.58.70">
    <property type="match status" value="1"/>
</dbReference>
<feature type="region of interest" description="Disordered" evidence="3">
    <location>
        <begin position="24"/>
        <end position="43"/>
    </location>
</feature>
<sequence>MLNNNIIAIMTESPIPSVSNIQTYTHSRSQSQMQTQDDKSEKTEKAVLSQIQEINSQVAQYRDLLINIGQPRDCPELREKIRRLRRNCVETCRHTSQLILPQSFRYQTAHHREIPPGSDKGKSLGMGFAFRTTDIGIPVDSPNLMLLFYVAQLFLRELCKSKNLIRIVPMDMTEYYETRSGPSNIGNVISQIVLCKQITPDFYEEELCSIQKDSEEIRGLINELQEFMPQSSGDIEKYTALQNVGSWSNRTNGRRIHRWNQTHNRPTRTTRQSSYFCGALNLFCCAARTNYV</sequence>
<keyword evidence="2" id="KW-0734">Signal transduction inhibitor</keyword>
<feature type="domain" description="Syntaxin N-terminal" evidence="4">
    <location>
        <begin position="47"/>
        <end position="99"/>
    </location>
</feature>
<name>A0A2A3ERA5_APICC</name>
<protein>
    <submittedName>
        <fullName evidence="5">Syntaxin-22</fullName>
    </submittedName>
</protein>
<dbReference type="EMBL" id="KZ288192">
    <property type="protein sequence ID" value="PBC34323.1"/>
    <property type="molecule type" value="Genomic_DNA"/>
</dbReference>
<keyword evidence="6" id="KW-1185">Reference proteome</keyword>
<dbReference type="OrthoDB" id="9876293at2759"/>
<evidence type="ECO:0000256" key="3">
    <source>
        <dbReference type="SAM" id="MobiDB-lite"/>
    </source>
</evidence>
<evidence type="ECO:0000256" key="2">
    <source>
        <dbReference type="ARBA" id="ARBA00022700"/>
    </source>
</evidence>
<dbReference type="Proteomes" id="UP000242457">
    <property type="component" value="Unassembled WGS sequence"/>
</dbReference>
<dbReference type="GO" id="GO:0016020">
    <property type="term" value="C:membrane"/>
    <property type="evidence" value="ECO:0007669"/>
    <property type="project" value="InterPro"/>
</dbReference>
<proteinExistence type="inferred from homology"/>
<dbReference type="InterPro" id="IPR006011">
    <property type="entry name" value="Syntaxin_N"/>
</dbReference>
<organism evidence="5 6">
    <name type="scientific">Apis cerana cerana</name>
    <name type="common">Oriental honeybee</name>
    <dbReference type="NCBI Taxonomy" id="94128"/>
    <lineage>
        <taxon>Eukaryota</taxon>
        <taxon>Metazoa</taxon>
        <taxon>Ecdysozoa</taxon>
        <taxon>Arthropoda</taxon>
        <taxon>Hexapoda</taxon>
        <taxon>Insecta</taxon>
        <taxon>Pterygota</taxon>
        <taxon>Neoptera</taxon>
        <taxon>Endopterygota</taxon>
        <taxon>Hymenoptera</taxon>
        <taxon>Apocrita</taxon>
        <taxon>Aculeata</taxon>
        <taxon>Apoidea</taxon>
        <taxon>Anthophila</taxon>
        <taxon>Apidae</taxon>
        <taxon>Apis</taxon>
    </lineage>
</organism>
<dbReference type="GO" id="GO:0009968">
    <property type="term" value="P:negative regulation of signal transduction"/>
    <property type="evidence" value="ECO:0007669"/>
    <property type="project" value="UniProtKB-KW"/>
</dbReference>
<reference evidence="5 6" key="1">
    <citation type="submission" date="2014-07" db="EMBL/GenBank/DDBJ databases">
        <title>Genomic and transcriptomic analysis on Apis cerana provide comprehensive insights into honey bee biology.</title>
        <authorList>
            <person name="Diao Q."/>
            <person name="Sun L."/>
            <person name="Zheng H."/>
            <person name="Zheng H."/>
            <person name="Xu S."/>
            <person name="Wang S."/>
            <person name="Zeng Z."/>
            <person name="Hu F."/>
            <person name="Su S."/>
            <person name="Wu J."/>
        </authorList>
    </citation>
    <scope>NUCLEOTIDE SEQUENCE [LARGE SCALE GENOMIC DNA]</scope>
    <source>
        <tissue evidence="5">Pupae without intestine</tissue>
    </source>
</reference>
<evidence type="ECO:0000313" key="6">
    <source>
        <dbReference type="Proteomes" id="UP000242457"/>
    </source>
</evidence>
<dbReference type="InterPro" id="IPR026512">
    <property type="entry name" value="RGS7BP/RGS9BP"/>
</dbReference>
<evidence type="ECO:0000313" key="5">
    <source>
        <dbReference type="EMBL" id="PBC34323.1"/>
    </source>
</evidence>
<evidence type="ECO:0000256" key="1">
    <source>
        <dbReference type="ARBA" id="ARBA00007457"/>
    </source>
</evidence>
<dbReference type="AlphaFoldDB" id="A0A2A3ERA5"/>
<dbReference type="PANTHER" id="PTHR21029">
    <property type="entry name" value="R-SEVEN BINDING PROTEIN (R7BP) HOMOLOG"/>
    <property type="match status" value="1"/>
</dbReference>
<dbReference type="STRING" id="94128.A0A2A3ERA5"/>